<evidence type="ECO:0000313" key="2">
    <source>
        <dbReference type="Proteomes" id="UP000048984"/>
    </source>
</evidence>
<dbReference type="RefSeq" id="WP_054357505.1">
    <property type="nucleotide sequence ID" value="NZ_LJYW01000001.1"/>
</dbReference>
<protein>
    <submittedName>
        <fullName evidence="1">Uncharacterized protein</fullName>
    </submittedName>
</protein>
<dbReference type="EMBL" id="LJYW01000001">
    <property type="protein sequence ID" value="KPL51342.1"/>
    <property type="molecule type" value="Genomic_DNA"/>
</dbReference>
<sequence length="163" mass="17569">MSGQSSGRPPLLSLVTLTIAVASLSTAIYQGWVQTRNLEIVQRDLARREQVRSCKDVIEAYFDVKLRIGLIADAATGSPPGLPDPVVQARMAVSRFGALGTYLANFQGEEARSRYTALTRELERVTGLARTAAGPSGMEALFEAADGLFYGMNEDCARSARQA</sequence>
<dbReference type="AlphaFoldDB" id="A0A0P6VZT0"/>
<evidence type="ECO:0000313" key="1">
    <source>
        <dbReference type="EMBL" id="KPL51342.1"/>
    </source>
</evidence>
<reference evidence="1 2" key="2">
    <citation type="submission" date="2015-10" db="EMBL/GenBank/DDBJ databases">
        <title>Draft Genome Sequence of Prosthecomicrobium hirschii ATCC 27832.</title>
        <authorList>
            <person name="Daniel J."/>
            <person name="Givan S.A."/>
            <person name="Brun Y.V."/>
            <person name="Brown P.J."/>
        </authorList>
    </citation>
    <scope>NUCLEOTIDE SEQUENCE [LARGE SCALE GENOMIC DNA]</scope>
    <source>
        <strain evidence="1 2">16</strain>
    </source>
</reference>
<comment type="caution">
    <text evidence="1">The sequence shown here is derived from an EMBL/GenBank/DDBJ whole genome shotgun (WGS) entry which is preliminary data.</text>
</comment>
<organism evidence="1 2">
    <name type="scientific">Prosthecodimorpha hirschii</name>
    <dbReference type="NCBI Taxonomy" id="665126"/>
    <lineage>
        <taxon>Bacteria</taxon>
        <taxon>Pseudomonadati</taxon>
        <taxon>Pseudomonadota</taxon>
        <taxon>Alphaproteobacteria</taxon>
        <taxon>Hyphomicrobiales</taxon>
        <taxon>Ancalomicrobiaceae</taxon>
        <taxon>Prosthecodimorpha</taxon>
    </lineage>
</organism>
<accession>A0A0P6VZT0</accession>
<keyword evidence="2" id="KW-1185">Reference proteome</keyword>
<dbReference type="Proteomes" id="UP000048984">
    <property type="component" value="Unassembled WGS sequence"/>
</dbReference>
<reference evidence="1 2" key="1">
    <citation type="submission" date="2015-09" db="EMBL/GenBank/DDBJ databases">
        <authorList>
            <person name="Jackson K.R."/>
            <person name="Lunt B.L."/>
            <person name="Fisher J.N.B."/>
            <person name="Gardner A.V."/>
            <person name="Bailey M.E."/>
            <person name="Deus L.M."/>
            <person name="Earl A.S."/>
            <person name="Gibby P.D."/>
            <person name="Hartmann K.A."/>
            <person name="Liu J.E."/>
            <person name="Manci A.M."/>
            <person name="Nielsen D.A."/>
            <person name="Solomon M.B."/>
            <person name="Breakwell D.P."/>
            <person name="Burnett S.H."/>
            <person name="Grose J.H."/>
        </authorList>
    </citation>
    <scope>NUCLEOTIDE SEQUENCE [LARGE SCALE GENOMIC DNA]</scope>
    <source>
        <strain evidence="1 2">16</strain>
    </source>
</reference>
<gene>
    <name evidence="1" type="ORF">ABB55_03130</name>
</gene>
<name>A0A0P6VZT0_9HYPH</name>
<dbReference type="STRING" id="665126.ABB55_03130"/>
<proteinExistence type="predicted"/>